<dbReference type="EMBL" id="JASSZA010000021">
    <property type="protein sequence ID" value="KAK2084998.1"/>
    <property type="molecule type" value="Genomic_DNA"/>
</dbReference>
<organism evidence="2 3">
    <name type="scientific">Saguinus oedipus</name>
    <name type="common">Cotton-top tamarin</name>
    <name type="synonym">Oedipomidas oedipus</name>
    <dbReference type="NCBI Taxonomy" id="9490"/>
    <lineage>
        <taxon>Eukaryota</taxon>
        <taxon>Metazoa</taxon>
        <taxon>Chordata</taxon>
        <taxon>Craniata</taxon>
        <taxon>Vertebrata</taxon>
        <taxon>Euteleostomi</taxon>
        <taxon>Mammalia</taxon>
        <taxon>Eutheria</taxon>
        <taxon>Euarchontoglires</taxon>
        <taxon>Primates</taxon>
        <taxon>Haplorrhini</taxon>
        <taxon>Platyrrhini</taxon>
        <taxon>Cebidae</taxon>
        <taxon>Callitrichinae</taxon>
        <taxon>Saguinus</taxon>
    </lineage>
</organism>
<name>A0ABQ9TKP6_SAGOE</name>
<evidence type="ECO:0000313" key="3">
    <source>
        <dbReference type="Proteomes" id="UP001266305"/>
    </source>
</evidence>
<dbReference type="Gene3D" id="3.90.1150.10">
    <property type="entry name" value="Aspartate Aminotransferase, domain 1"/>
    <property type="match status" value="1"/>
</dbReference>
<reference evidence="2 3" key="1">
    <citation type="submission" date="2023-05" db="EMBL/GenBank/DDBJ databases">
        <title>B98-5 Cell Line De Novo Hybrid Assembly: An Optical Mapping Approach.</title>
        <authorList>
            <person name="Kananen K."/>
            <person name="Auerbach J.A."/>
            <person name="Kautto E."/>
            <person name="Blachly J.S."/>
        </authorList>
    </citation>
    <scope>NUCLEOTIDE SEQUENCE [LARGE SCALE GENOMIC DNA]</scope>
    <source>
        <strain evidence="2">B95-8</strain>
        <tissue evidence="2">Cell line</tissue>
    </source>
</reference>
<protein>
    <recommendedName>
        <fullName evidence="4">Alanine aminotransferase 2</fullName>
    </recommendedName>
</protein>
<evidence type="ECO:0000313" key="2">
    <source>
        <dbReference type="EMBL" id="KAK2084998.1"/>
    </source>
</evidence>
<accession>A0ABQ9TKP6</accession>
<feature type="region of interest" description="Disordered" evidence="1">
    <location>
        <begin position="1"/>
        <end position="26"/>
    </location>
</feature>
<evidence type="ECO:0000256" key="1">
    <source>
        <dbReference type="SAM" id="MobiDB-lite"/>
    </source>
</evidence>
<dbReference type="InterPro" id="IPR015422">
    <property type="entry name" value="PyrdxlP-dep_Trfase_small"/>
</dbReference>
<comment type="caution">
    <text evidence="2">The sequence shown here is derived from an EMBL/GenBank/DDBJ whole genome shotgun (WGS) entry which is preliminary data.</text>
</comment>
<keyword evidence="3" id="KW-1185">Reference proteome</keyword>
<gene>
    <name evidence="2" type="ORF">P7K49_036298</name>
</gene>
<dbReference type="Proteomes" id="UP001266305">
    <property type="component" value="Unassembled WGS sequence"/>
</dbReference>
<evidence type="ECO:0008006" key="4">
    <source>
        <dbReference type="Google" id="ProtNLM"/>
    </source>
</evidence>
<sequence>MQRAAALVRRGCGPRTPGPWGRNQSSAAAEASAVLNVRPERSRRERILTLESMNPQVKAVEYAVRGPIVLKAGEIELELQRVSARRAPGPGRLGPLSKGRTAAALAGVLPAMSISMASSSLSQAWLKRENDSSRPFIH</sequence>
<proteinExistence type="predicted"/>